<evidence type="ECO:0000313" key="9">
    <source>
        <dbReference type="Proteomes" id="UP000501891"/>
    </source>
</evidence>
<dbReference type="GO" id="GO:0005886">
    <property type="term" value="C:plasma membrane"/>
    <property type="evidence" value="ECO:0007669"/>
    <property type="project" value="InterPro"/>
</dbReference>
<evidence type="ECO:0000256" key="5">
    <source>
        <dbReference type="SAM" id="MobiDB-lite"/>
    </source>
</evidence>
<reference evidence="8" key="1">
    <citation type="submission" date="2020-04" db="EMBL/GenBank/DDBJ databases">
        <title>A desert anoxygenic phototrophic bacterium fixes CO2 using RubisCO under aerobic conditions.</title>
        <authorList>
            <person name="Tang K."/>
        </authorList>
    </citation>
    <scope>NUCLEOTIDE SEQUENCE [LARGE SCALE GENOMIC DNA]</scope>
    <source>
        <strain evidence="8">MIMtkB3</strain>
    </source>
</reference>
<dbReference type="GO" id="GO:0009306">
    <property type="term" value="P:protein secretion"/>
    <property type="evidence" value="ECO:0007669"/>
    <property type="project" value="InterPro"/>
</dbReference>
<feature type="region of interest" description="Disordered" evidence="5">
    <location>
        <begin position="1192"/>
        <end position="1247"/>
    </location>
</feature>
<evidence type="ECO:0000259" key="7">
    <source>
        <dbReference type="Pfam" id="PF04357"/>
    </source>
</evidence>
<feature type="transmembrane region" description="Helical" evidence="6">
    <location>
        <begin position="7"/>
        <end position="30"/>
    </location>
</feature>
<evidence type="ECO:0000256" key="1">
    <source>
        <dbReference type="ARBA" id="ARBA00004167"/>
    </source>
</evidence>
<dbReference type="InterPro" id="IPR007452">
    <property type="entry name" value="TamB_C"/>
</dbReference>
<keyword evidence="3 6" id="KW-1133">Transmembrane helix</keyword>
<feature type="domain" description="Translocation and assembly module TamB C-terminal" evidence="7">
    <location>
        <begin position="1103"/>
        <end position="1489"/>
    </location>
</feature>
<comment type="subcellular location">
    <subcellularLocation>
        <location evidence="1">Membrane</location>
        <topology evidence="1">Single-pass membrane protein</topology>
    </subcellularLocation>
</comment>
<keyword evidence="2 6" id="KW-0812">Transmembrane</keyword>
<feature type="compositionally biased region" description="Polar residues" evidence="5">
    <location>
        <begin position="1219"/>
        <end position="1232"/>
    </location>
</feature>
<dbReference type="GO" id="GO:0097347">
    <property type="term" value="C:TAM protein secretion complex"/>
    <property type="evidence" value="ECO:0007669"/>
    <property type="project" value="TreeGrafter"/>
</dbReference>
<evidence type="ECO:0000256" key="2">
    <source>
        <dbReference type="ARBA" id="ARBA00022692"/>
    </source>
</evidence>
<sequence length="1489" mass="153290">MSRPLRITLYVIGGLIGLILLIVVGVGGWLSTGSGRDFVVSQLEANVPGLKVEGAQGSVFDLTADRITLSDRDGVWLTIDKPQLDWSALALAGRTVEVNRLAAGRVEVARAPVSEPKPEEPDDGQPFRLPVAIELEQLDLPRIELGPGLLGGQQAVLAAKGAAEIPAGEVGGHVNLTVDRIDENPGRAVLDATYVPGSTLALDLKVEEPAGGVVSELLDIPGRPPVTATLTGKGPLTDWTGKLTALAGDVANLEAEARIRPANGRFTFGLEADGNIQALLPDAAADLVGPKLALGAGGLIIPGELVNLDGIGMTTAAGRLSGGGQYALNTDRLDLGLVFEAAEDSTLHQVVAEPVFREGRAELRVTGTTRLPRFDLELALQDPAFRQYAAQALTLVASAVPQGNDRNRMLVTAKAAFDRLGGDDVRLAPVAGPKAGLDLQALIDANNGAIRLDRLVLDSAGLDATAEGTAQDWGRGALDATARLTAPDLGTLSALAGRDLGGALTADLKATRKDGTLTARLDARGKALATGTPAADALLGPETTLAGTVTQAGDTTRVQDLALTSPRAEVRGNATLRGDRLTAEGNARLPDLAPLGQALETPMAGSGRLEARAEGPLDALTVNATLNGEGLDIAGRNLGTARLAVEAAEVPRAPRGRVDGATSLNGQPVTLGARFSLGEQRLALSDLAATVGPNRLAGEVAADLASGTAVGRVGAELPDLGPLGELAGQRLAGTGDATIRLEAPGGRQAILVDATLANLVRRVEDEAQNLGRLTLTGRVADATGTPNLDVALRAADISSGSFRLDTVTATAKGPLTNTAIALDAAGRGARPVSLSGAGTLARNAAGETRVALDRLSARIQDTQFRLAQRATITSAGDRLAVDGLALVSGNARLALDADITGKTLEGRLALTRVPLAWARLLDPTLTLEGDLNGQATLAGTVADPRGDLGFRLSGFRISPAARGGPGALGATLDGTWRNGRLALTSRATADGGGVDLTAKGDIPLILAGSAFAVELPQDRPVSGSVDGRVELSRLNDFLAGSGDRIRGGLAVDLTLGGTLADRQLAGTVQLLKARYENQQWGTIIRDIDATLVGDPQGLVVRSFTGRAGQGTLGASGAIRFDPALAERQIDLRLTADRALLANTDLATATAGADIAVTGSFQQMLVAGRVDVREARVRIPDKLPPQVADLKIIEKNAPPPPPPPGELADNRAQPPPAVTTAGSGAQDSGSSEGLGTPGGLPVSPTDPAAAPAETVIALDLDVTAPNQVYVQGRGLDSEFQADLEVKGTTAQPLVTGEVTLVKGDLSVLGQTFTLARANLTFLGDGTLEPNLDVEARTQRGDITAIIDVEGRPSKPVVKLTSEPPYPEDEVLARLLFNRGAGQLSAFEALQLAQSAAQLTGLIGGGPGVLDKVKQSLGVDRLEIRGSESGEGLGTVAAGRYVGRRTYVGVEQELGTGQSKATVEYELTDNIKARGEVGTESKVGVQFEWDY</sequence>
<evidence type="ECO:0000313" key="8">
    <source>
        <dbReference type="EMBL" id="QJE73768.1"/>
    </source>
</evidence>
<evidence type="ECO:0000256" key="3">
    <source>
        <dbReference type="ARBA" id="ARBA00022989"/>
    </source>
</evidence>
<accession>A0A858R8P5</accession>
<dbReference type="PANTHER" id="PTHR36985">
    <property type="entry name" value="TRANSLOCATION AND ASSEMBLY MODULE SUBUNIT TAMB"/>
    <property type="match status" value="1"/>
</dbReference>
<keyword evidence="4 6" id="KW-0472">Membrane</keyword>
<keyword evidence="9" id="KW-1185">Reference proteome</keyword>
<proteinExistence type="predicted"/>
<evidence type="ECO:0000256" key="4">
    <source>
        <dbReference type="ARBA" id="ARBA00023136"/>
    </source>
</evidence>
<dbReference type="KEGG" id="acru:HHL28_12290"/>
<name>A0A858R8P5_9PROT</name>
<organism evidence="8 9">
    <name type="scientific">Aerophototrophica crusticola</name>
    <dbReference type="NCBI Taxonomy" id="1709002"/>
    <lineage>
        <taxon>Bacteria</taxon>
        <taxon>Pseudomonadati</taxon>
        <taxon>Pseudomonadota</taxon>
        <taxon>Alphaproteobacteria</taxon>
        <taxon>Rhodospirillales</taxon>
        <taxon>Rhodospirillaceae</taxon>
        <taxon>Aerophototrophica</taxon>
    </lineage>
</organism>
<gene>
    <name evidence="8" type="ORF">HHL28_12290</name>
</gene>
<dbReference type="Pfam" id="PF04357">
    <property type="entry name" value="TamB"/>
    <property type="match status" value="1"/>
</dbReference>
<dbReference type="PANTHER" id="PTHR36985:SF1">
    <property type="entry name" value="TRANSLOCATION AND ASSEMBLY MODULE SUBUNIT TAMB"/>
    <property type="match status" value="1"/>
</dbReference>
<dbReference type="Proteomes" id="UP000501891">
    <property type="component" value="Chromosome"/>
</dbReference>
<evidence type="ECO:0000256" key="6">
    <source>
        <dbReference type="SAM" id="Phobius"/>
    </source>
</evidence>
<protein>
    <recommendedName>
        <fullName evidence="7">Translocation and assembly module TamB C-terminal domain-containing protein</fullName>
    </recommendedName>
</protein>
<dbReference type="EMBL" id="CP051775">
    <property type="protein sequence ID" value="QJE73768.1"/>
    <property type="molecule type" value="Genomic_DNA"/>
</dbReference>